<dbReference type="PROSITE" id="PS51257">
    <property type="entry name" value="PROKAR_LIPOPROTEIN"/>
    <property type="match status" value="1"/>
</dbReference>
<dbReference type="EMBL" id="JACRJB010000045">
    <property type="protein sequence ID" value="MBI5130844.1"/>
    <property type="molecule type" value="Genomic_DNA"/>
</dbReference>
<evidence type="ECO:0000313" key="2">
    <source>
        <dbReference type="Proteomes" id="UP000782519"/>
    </source>
</evidence>
<evidence type="ECO:0000313" key="1">
    <source>
        <dbReference type="EMBL" id="MBI5130844.1"/>
    </source>
</evidence>
<reference evidence="1" key="1">
    <citation type="submission" date="2020-07" db="EMBL/GenBank/DDBJ databases">
        <title>Huge and variable diversity of episymbiotic CPR bacteria and DPANN archaea in groundwater ecosystems.</title>
        <authorList>
            <person name="He C.Y."/>
            <person name="Keren R."/>
            <person name="Whittaker M."/>
            <person name="Farag I.F."/>
            <person name="Doudna J."/>
            <person name="Cate J.H.D."/>
            <person name="Banfield J.F."/>
        </authorList>
    </citation>
    <scope>NUCLEOTIDE SEQUENCE</scope>
    <source>
        <strain evidence="1">NC_groundwater_1818_Pr3_B-0.1um_66_35</strain>
    </source>
</reference>
<accession>A0A933S0L6</accession>
<dbReference type="Gene3D" id="3.40.50.1220">
    <property type="entry name" value="TPP-binding domain"/>
    <property type="match status" value="1"/>
</dbReference>
<comment type="caution">
    <text evidence="1">The sequence shown here is derived from an EMBL/GenBank/DDBJ whole genome shotgun (WGS) entry which is preliminary data.</text>
</comment>
<sequence>MAKFTPEDVKRIAERLRQARGRGHTAHFLIGAGCSISAGIPSASDLVKRIHEDYAAHCLGLSDGSRQLYGACMALLTINERRDLIRPYLDSARINWGTIALAQMIADGFIGRVLTVNFDLVLERACALLGIQPAVYDFGVAPASDPAMIVTPSILHLHGQSYGLVLLNTEDETRKHRAKLLPVLIDTLRNAPLVVVGYSGSADGIFQTLIDEFHGREGLYWVGHNEEPDEHVLPLLEKEHSQFVGGADFDRFMIELAQLLSCWPPKLFADPLGHLIGELEPVIPYPVSGSDSEIDLLSDLRQRLESWRGEQNSIGRRQIDLSKLYMEREYHQIASYFHGKGQFKNLSVEEKQIGSLSFVNLGNELGLAAKNTSGRQRADLIKQAARHYQHALSINPNSDEAYRFWGILLRDEADRVTGDDAMQLFAEAGEKFQSALAINPKNLRTLFDWGRLLTMQARHSQEQDARKFFAQAEEKYEAALTLQPENDGARYNLGSVLLRRANLAVGEEAVDFLAKAEKHLLIALKQRPHQTYNLACLRSLQGDEDACREALLTAAKNGTLPSVEYLMSDFDLKSVRETTWFKELVEQQLNKKI</sequence>
<dbReference type="PANTHER" id="PTHR45005:SF2">
    <property type="entry name" value="PROTEIN HLB1"/>
    <property type="match status" value="1"/>
</dbReference>
<organism evidence="1 2">
    <name type="scientific">Rhodopseudomonas palustris</name>
    <dbReference type="NCBI Taxonomy" id="1076"/>
    <lineage>
        <taxon>Bacteria</taxon>
        <taxon>Pseudomonadati</taxon>
        <taxon>Pseudomonadota</taxon>
        <taxon>Alphaproteobacteria</taxon>
        <taxon>Hyphomicrobiales</taxon>
        <taxon>Nitrobacteraceae</taxon>
        <taxon>Rhodopseudomonas</taxon>
    </lineage>
</organism>
<name>A0A933S0L6_RHOPL</name>
<dbReference type="InterPro" id="IPR053277">
    <property type="entry name" value="Endomembrane_traffic_mod"/>
</dbReference>
<dbReference type="SUPFAM" id="SSF48452">
    <property type="entry name" value="TPR-like"/>
    <property type="match status" value="1"/>
</dbReference>
<gene>
    <name evidence="1" type="ORF">HZA66_15485</name>
</gene>
<dbReference type="AlphaFoldDB" id="A0A933S0L6"/>
<dbReference type="SUPFAM" id="SSF52467">
    <property type="entry name" value="DHS-like NAD/FAD-binding domain"/>
    <property type="match status" value="1"/>
</dbReference>
<dbReference type="PANTHER" id="PTHR45005">
    <property type="match status" value="1"/>
</dbReference>
<dbReference type="Pfam" id="PF06552">
    <property type="entry name" value="TOM20_plant"/>
    <property type="match status" value="1"/>
</dbReference>
<dbReference type="Proteomes" id="UP000782519">
    <property type="component" value="Unassembled WGS sequence"/>
</dbReference>
<dbReference type="Pfam" id="PF13289">
    <property type="entry name" value="SIR2_2"/>
    <property type="match status" value="1"/>
</dbReference>
<dbReference type="Gene3D" id="1.25.40.10">
    <property type="entry name" value="Tetratricopeptide repeat domain"/>
    <property type="match status" value="2"/>
</dbReference>
<proteinExistence type="predicted"/>
<dbReference type="InterPro" id="IPR029035">
    <property type="entry name" value="DHS-like_NAD/FAD-binding_dom"/>
</dbReference>
<protein>
    <submittedName>
        <fullName evidence="1">SIR2 family protein</fullName>
    </submittedName>
</protein>
<dbReference type="InterPro" id="IPR011990">
    <property type="entry name" value="TPR-like_helical_dom_sf"/>
</dbReference>